<dbReference type="AlphaFoldDB" id="A0A1H3ACJ8"/>
<sequence length="85" mass="9865">MRLSTQVDIVRLPTHRQGTRIMSTQRSLAFWELCRQGLPLLADAANDCWEHGNRFELRSDIAVTRSLKVLIDRCNWEIERTARAA</sequence>
<dbReference type="Proteomes" id="UP000198816">
    <property type="component" value="Unassembled WGS sequence"/>
</dbReference>
<accession>A0A1H3ACJ8</accession>
<dbReference type="STRING" id="1058.SAMN05421783_11911"/>
<organism evidence="1 2">
    <name type="scientific">Thiocapsa roseopersicina</name>
    <dbReference type="NCBI Taxonomy" id="1058"/>
    <lineage>
        <taxon>Bacteria</taxon>
        <taxon>Pseudomonadati</taxon>
        <taxon>Pseudomonadota</taxon>
        <taxon>Gammaproteobacteria</taxon>
        <taxon>Chromatiales</taxon>
        <taxon>Chromatiaceae</taxon>
        <taxon>Thiocapsa</taxon>
    </lineage>
</organism>
<proteinExistence type="predicted"/>
<keyword evidence="2" id="KW-1185">Reference proteome</keyword>
<evidence type="ECO:0000313" key="2">
    <source>
        <dbReference type="Proteomes" id="UP000198816"/>
    </source>
</evidence>
<name>A0A1H3ACJ8_THIRO</name>
<evidence type="ECO:0000313" key="1">
    <source>
        <dbReference type="EMBL" id="SDX26914.1"/>
    </source>
</evidence>
<dbReference type="EMBL" id="FNNZ01000019">
    <property type="protein sequence ID" value="SDX26914.1"/>
    <property type="molecule type" value="Genomic_DNA"/>
</dbReference>
<protein>
    <submittedName>
        <fullName evidence="1">Uncharacterized protein</fullName>
    </submittedName>
</protein>
<reference evidence="2" key="1">
    <citation type="submission" date="2016-10" db="EMBL/GenBank/DDBJ databases">
        <authorList>
            <person name="Varghese N."/>
            <person name="Submissions S."/>
        </authorList>
    </citation>
    <scope>NUCLEOTIDE SEQUENCE [LARGE SCALE GENOMIC DNA]</scope>
    <source>
        <strain evidence="2">DSM 217</strain>
    </source>
</reference>
<gene>
    <name evidence="1" type="ORF">SAMN05421783_11911</name>
</gene>